<dbReference type="STRING" id="89059.LAC1533_2040"/>
<dbReference type="AlphaFoldDB" id="A0A0R2K5Q6"/>
<dbReference type="PATRIC" id="fig|89059.3.peg.1053"/>
<name>A0A0R2K5Q6_9LACO</name>
<evidence type="ECO:0000313" key="1">
    <source>
        <dbReference type="EMBL" id="KRN84910.1"/>
    </source>
</evidence>
<sequence length="148" mass="16570">MLSHNIFEQITRAQDIVARCLSDQLVQMTVKSVLVFVGSDVELDVIDPPVRIEIMNFAEACAWLTRLHLSTNVSHNICWKAALSRYFVPAYRLEHDLSVMSNKVFVVLSAGHLKWSKVGESKSHKLECDAKSGKVSVTSRNVTQSLAK</sequence>
<dbReference type="GeneID" id="95350146"/>
<dbReference type="EMBL" id="JQBK01000024">
    <property type="protein sequence ID" value="KRN84910.1"/>
    <property type="molecule type" value="Genomic_DNA"/>
</dbReference>
<proteinExistence type="predicted"/>
<dbReference type="RefSeq" id="WP_079579494.1">
    <property type="nucleotide sequence ID" value="NZ_LT630287.1"/>
</dbReference>
<organism evidence="1 2">
    <name type="scientific">Ligilactobacillus acidipiscis</name>
    <dbReference type="NCBI Taxonomy" id="89059"/>
    <lineage>
        <taxon>Bacteria</taxon>
        <taxon>Bacillati</taxon>
        <taxon>Bacillota</taxon>
        <taxon>Bacilli</taxon>
        <taxon>Lactobacillales</taxon>
        <taxon>Lactobacillaceae</taxon>
        <taxon>Ligilactobacillus</taxon>
    </lineage>
</organism>
<dbReference type="Proteomes" id="UP000051491">
    <property type="component" value="Unassembled WGS sequence"/>
</dbReference>
<reference evidence="1 2" key="1">
    <citation type="journal article" date="2015" name="Genome Announc.">
        <title>Expanding the biotechnology potential of lactobacilli through comparative genomics of 213 strains and associated genera.</title>
        <authorList>
            <person name="Sun Z."/>
            <person name="Harris H.M."/>
            <person name="McCann A."/>
            <person name="Guo C."/>
            <person name="Argimon S."/>
            <person name="Zhang W."/>
            <person name="Yang X."/>
            <person name="Jeffery I.B."/>
            <person name="Cooney J.C."/>
            <person name="Kagawa T.F."/>
            <person name="Liu W."/>
            <person name="Song Y."/>
            <person name="Salvetti E."/>
            <person name="Wrobel A."/>
            <person name="Rasinkangas P."/>
            <person name="Parkhill J."/>
            <person name="Rea M.C."/>
            <person name="O'Sullivan O."/>
            <person name="Ritari J."/>
            <person name="Douillard F.P."/>
            <person name="Paul Ross R."/>
            <person name="Yang R."/>
            <person name="Briner A.E."/>
            <person name="Felis G.E."/>
            <person name="de Vos W.M."/>
            <person name="Barrangou R."/>
            <person name="Klaenhammer T.R."/>
            <person name="Caufield P.W."/>
            <person name="Cui Y."/>
            <person name="Zhang H."/>
            <person name="O'Toole P.W."/>
        </authorList>
    </citation>
    <scope>NUCLEOTIDE SEQUENCE [LARGE SCALE GENOMIC DNA]</scope>
    <source>
        <strain evidence="1 2">DSM 15353</strain>
    </source>
</reference>
<comment type="caution">
    <text evidence="1">The sequence shown here is derived from an EMBL/GenBank/DDBJ whole genome shotgun (WGS) entry which is preliminary data.</text>
</comment>
<accession>A0A0R2K5Q6</accession>
<gene>
    <name evidence="1" type="ORF">IV43_GL000997</name>
</gene>
<evidence type="ECO:0000313" key="2">
    <source>
        <dbReference type="Proteomes" id="UP000051491"/>
    </source>
</evidence>
<protein>
    <submittedName>
        <fullName evidence="1">Uncharacterized protein</fullName>
    </submittedName>
</protein>